<evidence type="ECO:0000256" key="7">
    <source>
        <dbReference type="RuleBase" id="RU003942"/>
    </source>
</evidence>
<keyword evidence="2" id="KW-0813">Transport</keyword>
<proteinExistence type="inferred from homology"/>
<evidence type="ECO:0000313" key="9">
    <source>
        <dbReference type="EMBL" id="PKV91266.1"/>
    </source>
</evidence>
<accession>A0A2N3WBL3</accession>
<keyword evidence="3" id="KW-1003">Cell membrane</keyword>
<dbReference type="GO" id="GO:0005886">
    <property type="term" value="C:plasma membrane"/>
    <property type="evidence" value="ECO:0007669"/>
    <property type="project" value="UniProtKB-SubCell"/>
</dbReference>
<dbReference type="SUPFAM" id="SSF103481">
    <property type="entry name" value="Multidrug resistance efflux transporter EmrE"/>
    <property type="match status" value="1"/>
</dbReference>
<comment type="caution">
    <text evidence="9">The sequence shown here is derived from an EMBL/GenBank/DDBJ whole genome shotgun (WGS) entry which is preliminary data.</text>
</comment>
<evidence type="ECO:0000313" key="10">
    <source>
        <dbReference type="Proteomes" id="UP000233750"/>
    </source>
</evidence>
<evidence type="ECO:0000256" key="2">
    <source>
        <dbReference type="ARBA" id="ARBA00022448"/>
    </source>
</evidence>
<reference evidence="9 10" key="1">
    <citation type="submission" date="2017-12" db="EMBL/GenBank/DDBJ databases">
        <title>Sequencing the genomes of 1000 Actinobacteria strains.</title>
        <authorList>
            <person name="Klenk H.-P."/>
        </authorList>
    </citation>
    <scope>NUCLEOTIDE SEQUENCE [LARGE SCALE GENOMIC DNA]</scope>
    <source>
        <strain evidence="9 10">DSM 45165</strain>
    </source>
</reference>
<dbReference type="AlphaFoldDB" id="A0A2N3WBL3"/>
<dbReference type="PANTHER" id="PTHR30561">
    <property type="entry name" value="SMR FAMILY PROTON-DEPENDENT DRUG EFFLUX TRANSPORTER SUGE"/>
    <property type="match status" value="1"/>
</dbReference>
<evidence type="ECO:0000256" key="5">
    <source>
        <dbReference type="ARBA" id="ARBA00022989"/>
    </source>
</evidence>
<evidence type="ECO:0000256" key="8">
    <source>
        <dbReference type="SAM" id="Phobius"/>
    </source>
</evidence>
<feature type="transmembrane region" description="Helical" evidence="8">
    <location>
        <begin position="29"/>
        <end position="47"/>
    </location>
</feature>
<name>A0A2N3WBL3_9PSEU</name>
<keyword evidence="4 7" id="KW-0812">Transmembrane</keyword>
<feature type="transmembrane region" description="Helical" evidence="8">
    <location>
        <begin position="59"/>
        <end position="78"/>
    </location>
</feature>
<dbReference type="RefSeq" id="WP_101435336.1">
    <property type="nucleotide sequence ID" value="NZ_PJMY01000003.1"/>
</dbReference>
<gene>
    <name evidence="9" type="ORF">ATK30_2032</name>
</gene>
<dbReference type="InterPro" id="IPR037185">
    <property type="entry name" value="EmrE-like"/>
</dbReference>
<dbReference type="InterPro" id="IPR045324">
    <property type="entry name" value="Small_multidrug_res"/>
</dbReference>
<evidence type="ECO:0000256" key="3">
    <source>
        <dbReference type="ARBA" id="ARBA00022475"/>
    </source>
</evidence>
<evidence type="ECO:0000256" key="4">
    <source>
        <dbReference type="ARBA" id="ARBA00022692"/>
    </source>
</evidence>
<organism evidence="9 10">
    <name type="scientific">Amycolatopsis echigonensis</name>
    <dbReference type="NCBI Taxonomy" id="2576905"/>
    <lineage>
        <taxon>Bacteria</taxon>
        <taxon>Bacillati</taxon>
        <taxon>Actinomycetota</taxon>
        <taxon>Actinomycetes</taxon>
        <taxon>Pseudonocardiales</taxon>
        <taxon>Pseudonocardiaceae</taxon>
        <taxon>Amycolatopsis</taxon>
    </lineage>
</organism>
<evidence type="ECO:0000256" key="1">
    <source>
        <dbReference type="ARBA" id="ARBA00004651"/>
    </source>
</evidence>
<dbReference type="EMBL" id="PJMY01000003">
    <property type="protein sequence ID" value="PKV91266.1"/>
    <property type="molecule type" value="Genomic_DNA"/>
</dbReference>
<sequence length="105" mass="11236">MHWLYLGIAVFFEIAFALGANAADGFTKLWPSVFTLVMAAGGIFFLSRALLTLDVGVGYAIWTGLGSVGIVLLGALIFKEKLDWRKLIGFGLVICGIIDLQLTGA</sequence>
<keyword evidence="5 8" id="KW-1133">Transmembrane helix</keyword>
<protein>
    <submittedName>
        <fullName evidence="9">Quaternary ammonium compound-resistance protein SugE</fullName>
    </submittedName>
</protein>
<dbReference type="Proteomes" id="UP000233750">
    <property type="component" value="Unassembled WGS sequence"/>
</dbReference>
<comment type="similarity">
    <text evidence="7">Belongs to the drug/metabolite transporter (DMT) superfamily. Small multidrug resistance (SMR) (TC 2.A.7.1) family.</text>
</comment>
<keyword evidence="10" id="KW-1185">Reference proteome</keyword>
<comment type="subcellular location">
    <subcellularLocation>
        <location evidence="1 7">Cell membrane</location>
        <topology evidence="1 7">Multi-pass membrane protein</topology>
    </subcellularLocation>
</comment>
<evidence type="ECO:0000256" key="6">
    <source>
        <dbReference type="ARBA" id="ARBA00023136"/>
    </source>
</evidence>
<dbReference type="OrthoDB" id="21828at2"/>
<dbReference type="PANTHER" id="PTHR30561:SF0">
    <property type="entry name" value="GUANIDINIUM EXPORTER"/>
    <property type="match status" value="1"/>
</dbReference>
<dbReference type="Gene3D" id="1.10.3730.20">
    <property type="match status" value="1"/>
</dbReference>
<keyword evidence="6 8" id="KW-0472">Membrane</keyword>
<dbReference type="Pfam" id="PF00893">
    <property type="entry name" value="Multi_Drug_Res"/>
    <property type="match status" value="1"/>
</dbReference>
<dbReference type="GO" id="GO:0022857">
    <property type="term" value="F:transmembrane transporter activity"/>
    <property type="evidence" value="ECO:0007669"/>
    <property type="project" value="InterPro"/>
</dbReference>
<dbReference type="InterPro" id="IPR000390">
    <property type="entry name" value="Small_drug/metabolite_transptr"/>
</dbReference>
<dbReference type="FunFam" id="1.10.3730.20:FF:000001">
    <property type="entry name" value="Quaternary ammonium compound resistance transporter SugE"/>
    <property type="match status" value="1"/>
</dbReference>